<dbReference type="GO" id="GO:0005886">
    <property type="term" value="C:plasma membrane"/>
    <property type="evidence" value="ECO:0007669"/>
    <property type="project" value="UniProtKB-SubCell"/>
</dbReference>
<keyword evidence="4 5" id="KW-0472">Membrane</keyword>
<dbReference type="eggNOG" id="COG0730">
    <property type="taxonomic scope" value="Bacteria"/>
</dbReference>
<sequence length="269" mass="27643">MIPFEAIPAYLLTGACAGFFAGLLGVGGGVVVVPVLTMIFAWLGFPGREVLHLALGTSIATILFTSLSSLRAHHAHRAVLWPVMRALTPGILIGTSLGAGLAVAISSRALSIFFVGFMLFVALQMIANLRPQPSRNLPGRAGLGLAGIVIGAVASLAAMGGGALTVPYLIRCNVNPHQAIGTSAAVGLPIALGGTLGYIWNGWAHPGLPPGSLGFVYLPALGIILLASVLAAPLGARLAHRLPVIVLKRIFAGLLLILSAKMLWSLYGS</sequence>
<evidence type="ECO:0000256" key="4">
    <source>
        <dbReference type="ARBA" id="ARBA00023136"/>
    </source>
</evidence>
<name>Q478J1_DECAR</name>
<feature type="transmembrane region" description="Helical" evidence="5">
    <location>
        <begin position="20"/>
        <end position="43"/>
    </location>
</feature>
<accession>Q478J1</accession>
<dbReference type="STRING" id="159087.Daro_4013"/>
<feature type="transmembrane region" description="Helical" evidence="5">
    <location>
        <begin position="246"/>
        <end position="267"/>
    </location>
</feature>
<feature type="transmembrane region" description="Helical" evidence="5">
    <location>
        <begin position="182"/>
        <end position="203"/>
    </location>
</feature>
<keyword evidence="3 5" id="KW-1133">Transmembrane helix</keyword>
<evidence type="ECO:0000256" key="5">
    <source>
        <dbReference type="RuleBase" id="RU363041"/>
    </source>
</evidence>
<evidence type="ECO:0000256" key="3">
    <source>
        <dbReference type="ARBA" id="ARBA00022989"/>
    </source>
</evidence>
<keyword evidence="5" id="KW-1003">Cell membrane</keyword>
<dbReference type="EMBL" id="CP000089">
    <property type="protein sequence ID" value="AAZ48740.1"/>
    <property type="molecule type" value="Genomic_DNA"/>
</dbReference>
<dbReference type="AlphaFoldDB" id="Q478J1"/>
<gene>
    <name evidence="6" type="ordered locus">Daro_4013</name>
</gene>
<feature type="transmembrane region" description="Helical" evidence="5">
    <location>
        <begin position="215"/>
        <end position="234"/>
    </location>
</feature>
<dbReference type="HOGENOM" id="CLU_045498_6_0_4"/>
<feature type="transmembrane region" description="Helical" evidence="5">
    <location>
        <begin position="141"/>
        <end position="170"/>
    </location>
</feature>
<reference evidence="6" key="1">
    <citation type="submission" date="2005-08" db="EMBL/GenBank/DDBJ databases">
        <title>Complete sequence of Dechloromonas aromatica RCB.</title>
        <authorList>
            <person name="Salinero K.K."/>
            <person name="Copeland A."/>
            <person name="Lucas S."/>
            <person name="Lapidus A."/>
            <person name="Barry K."/>
            <person name="Detter J.C."/>
            <person name="Glavina T."/>
            <person name="Hammon N."/>
            <person name="Israni S."/>
            <person name="Pitluck S."/>
            <person name="Di Bartolo G."/>
            <person name="Trong S."/>
            <person name="Schmutz J."/>
            <person name="Larimer F."/>
            <person name="Land M."/>
            <person name="Ivanova N."/>
            <person name="Richardson P."/>
        </authorList>
    </citation>
    <scope>NUCLEOTIDE SEQUENCE</scope>
    <source>
        <strain evidence="6">RCB</strain>
    </source>
</reference>
<evidence type="ECO:0000256" key="2">
    <source>
        <dbReference type="ARBA" id="ARBA00022692"/>
    </source>
</evidence>
<comment type="similarity">
    <text evidence="5">Belongs to the 4-toluene sulfonate uptake permease (TSUP) (TC 2.A.102) family.</text>
</comment>
<dbReference type="KEGG" id="dar:Daro_4013"/>
<comment type="subcellular location">
    <subcellularLocation>
        <location evidence="5">Cell membrane</location>
        <topology evidence="5">Multi-pass membrane protein</topology>
    </subcellularLocation>
    <subcellularLocation>
        <location evidence="1">Membrane</location>
        <topology evidence="1">Multi-pass membrane protein</topology>
    </subcellularLocation>
</comment>
<evidence type="ECO:0000313" key="6">
    <source>
        <dbReference type="EMBL" id="AAZ48740.1"/>
    </source>
</evidence>
<proteinExistence type="inferred from homology"/>
<evidence type="ECO:0000256" key="1">
    <source>
        <dbReference type="ARBA" id="ARBA00004141"/>
    </source>
</evidence>
<dbReference type="Pfam" id="PF01925">
    <property type="entry name" value="TauE"/>
    <property type="match status" value="1"/>
</dbReference>
<protein>
    <recommendedName>
        <fullName evidence="5">Probable membrane transporter protein</fullName>
    </recommendedName>
</protein>
<dbReference type="PANTHER" id="PTHR43483:SF3">
    <property type="entry name" value="MEMBRANE TRANSPORTER PROTEIN HI_0806-RELATED"/>
    <property type="match status" value="1"/>
</dbReference>
<dbReference type="PANTHER" id="PTHR43483">
    <property type="entry name" value="MEMBRANE TRANSPORTER PROTEIN HI_0806-RELATED"/>
    <property type="match status" value="1"/>
</dbReference>
<feature type="transmembrane region" description="Helical" evidence="5">
    <location>
        <begin position="50"/>
        <end position="67"/>
    </location>
</feature>
<organism evidence="6">
    <name type="scientific">Dechloromonas aromatica (strain RCB)</name>
    <dbReference type="NCBI Taxonomy" id="159087"/>
    <lineage>
        <taxon>Bacteria</taxon>
        <taxon>Pseudomonadati</taxon>
        <taxon>Pseudomonadota</taxon>
        <taxon>Betaproteobacteria</taxon>
        <taxon>Rhodocyclales</taxon>
        <taxon>Azonexaceae</taxon>
        <taxon>Dechloromonas</taxon>
    </lineage>
</organism>
<feature type="transmembrane region" description="Helical" evidence="5">
    <location>
        <begin position="112"/>
        <end position="129"/>
    </location>
</feature>
<feature type="transmembrane region" description="Helical" evidence="5">
    <location>
        <begin position="87"/>
        <end position="105"/>
    </location>
</feature>
<dbReference type="InterPro" id="IPR002781">
    <property type="entry name" value="TM_pro_TauE-like"/>
</dbReference>
<keyword evidence="2 5" id="KW-0812">Transmembrane</keyword>